<evidence type="ECO:0000313" key="9">
    <source>
        <dbReference type="EMBL" id="KAL0914642.1"/>
    </source>
</evidence>
<feature type="compositionally biased region" description="Basic and acidic residues" evidence="7">
    <location>
        <begin position="41"/>
        <end position="53"/>
    </location>
</feature>
<dbReference type="Pfam" id="PF00249">
    <property type="entry name" value="Myb_DNA-binding"/>
    <property type="match status" value="1"/>
</dbReference>
<name>A0ABD0UP89_DENTH</name>
<protein>
    <recommendedName>
        <fullName evidence="8">Myb-like domain-containing protein</fullName>
    </recommendedName>
</protein>
<dbReference type="NCBIfam" id="TIGR01557">
    <property type="entry name" value="myb_SHAQKYF"/>
    <property type="match status" value="1"/>
</dbReference>
<feature type="region of interest" description="Disordered" evidence="7">
    <location>
        <begin position="35"/>
        <end position="56"/>
    </location>
</feature>
<dbReference type="Gene3D" id="1.10.10.60">
    <property type="entry name" value="Homeodomain-like"/>
    <property type="match status" value="1"/>
</dbReference>
<dbReference type="InterPro" id="IPR044847">
    <property type="entry name" value="KAN_fam"/>
</dbReference>
<dbReference type="SUPFAM" id="SSF46689">
    <property type="entry name" value="Homeodomain-like"/>
    <property type="match status" value="1"/>
</dbReference>
<dbReference type="Proteomes" id="UP001552299">
    <property type="component" value="Unassembled WGS sequence"/>
</dbReference>
<organism evidence="9 10">
    <name type="scientific">Dendrobium thyrsiflorum</name>
    <name type="common">Pinecone-like raceme dendrobium</name>
    <name type="synonym">Orchid</name>
    <dbReference type="NCBI Taxonomy" id="117978"/>
    <lineage>
        <taxon>Eukaryota</taxon>
        <taxon>Viridiplantae</taxon>
        <taxon>Streptophyta</taxon>
        <taxon>Embryophyta</taxon>
        <taxon>Tracheophyta</taxon>
        <taxon>Spermatophyta</taxon>
        <taxon>Magnoliopsida</taxon>
        <taxon>Liliopsida</taxon>
        <taxon>Asparagales</taxon>
        <taxon>Orchidaceae</taxon>
        <taxon>Epidendroideae</taxon>
        <taxon>Malaxideae</taxon>
        <taxon>Dendrobiinae</taxon>
        <taxon>Dendrobium</taxon>
    </lineage>
</organism>
<evidence type="ECO:0000256" key="2">
    <source>
        <dbReference type="ARBA" id="ARBA00022473"/>
    </source>
</evidence>
<reference evidence="9 10" key="1">
    <citation type="journal article" date="2024" name="Plant Biotechnol. J.">
        <title>Dendrobium thyrsiflorum genome and its molecular insights into genes involved in important horticultural traits.</title>
        <authorList>
            <person name="Chen B."/>
            <person name="Wang J.Y."/>
            <person name="Zheng P.J."/>
            <person name="Li K.L."/>
            <person name="Liang Y.M."/>
            <person name="Chen X.F."/>
            <person name="Zhang C."/>
            <person name="Zhao X."/>
            <person name="He X."/>
            <person name="Zhang G.Q."/>
            <person name="Liu Z.J."/>
            <person name="Xu Q."/>
        </authorList>
    </citation>
    <scope>NUCLEOTIDE SEQUENCE [LARGE SCALE GENOMIC DNA]</scope>
    <source>
        <strain evidence="9">GZMU011</strain>
    </source>
</reference>
<dbReference type="InterPro" id="IPR009057">
    <property type="entry name" value="Homeodomain-like_sf"/>
</dbReference>
<keyword evidence="6" id="KW-0539">Nucleus</keyword>
<dbReference type="InterPro" id="IPR001005">
    <property type="entry name" value="SANT/Myb"/>
</dbReference>
<keyword evidence="10" id="KW-1185">Reference proteome</keyword>
<evidence type="ECO:0000256" key="3">
    <source>
        <dbReference type="ARBA" id="ARBA00022782"/>
    </source>
</evidence>
<dbReference type="EMBL" id="JANQDX010000012">
    <property type="protein sequence ID" value="KAL0914642.1"/>
    <property type="molecule type" value="Genomic_DNA"/>
</dbReference>
<sequence>MLLPMTTTDAAAVATAVEPTLSLGFEPTIAMAPQHNSQIHESTRNSRTGDHGGRRSIRAPRMRWTKSLHARFIHAVELLGGHERATPKLVLDLMNVKNLTLSHVKSHLQMYRTVKSADRGGLAGQEQELRQSDLGLNQWSEVDGGLQFDQNAPTNSSHSLSAPTPSFTTS</sequence>
<dbReference type="FunFam" id="1.10.10.60:FF:000002">
    <property type="entry name" value="Myb family transcription factor"/>
    <property type="match status" value="1"/>
</dbReference>
<dbReference type="InterPro" id="IPR006447">
    <property type="entry name" value="Myb_dom_plants"/>
</dbReference>
<dbReference type="PANTHER" id="PTHR31496:SF25">
    <property type="entry name" value="TRANSCRIPTION FACTOR KAN3-RELATED"/>
    <property type="match status" value="1"/>
</dbReference>
<keyword evidence="2" id="KW-0217">Developmental protein</keyword>
<feature type="compositionally biased region" description="Polar residues" evidence="7">
    <location>
        <begin position="148"/>
        <end position="170"/>
    </location>
</feature>
<dbReference type="GO" id="GO:0005634">
    <property type="term" value="C:nucleus"/>
    <property type="evidence" value="ECO:0007669"/>
    <property type="project" value="UniProtKB-SubCell"/>
</dbReference>
<evidence type="ECO:0000256" key="7">
    <source>
        <dbReference type="SAM" id="MobiDB-lite"/>
    </source>
</evidence>
<comment type="subcellular location">
    <subcellularLocation>
        <location evidence="1">Nucleus</location>
    </subcellularLocation>
</comment>
<keyword evidence="3" id="KW-0221">Differentiation</keyword>
<evidence type="ECO:0000313" key="10">
    <source>
        <dbReference type="Proteomes" id="UP001552299"/>
    </source>
</evidence>
<accession>A0ABD0UP89</accession>
<gene>
    <name evidence="9" type="ORF">M5K25_015007</name>
</gene>
<evidence type="ECO:0000256" key="1">
    <source>
        <dbReference type="ARBA" id="ARBA00004123"/>
    </source>
</evidence>
<evidence type="ECO:0000256" key="5">
    <source>
        <dbReference type="ARBA" id="ARBA00023163"/>
    </source>
</evidence>
<keyword evidence="4" id="KW-0805">Transcription regulation</keyword>
<dbReference type="GO" id="GO:0030154">
    <property type="term" value="P:cell differentiation"/>
    <property type="evidence" value="ECO:0007669"/>
    <property type="project" value="UniProtKB-KW"/>
</dbReference>
<proteinExistence type="predicted"/>
<comment type="caution">
    <text evidence="9">The sequence shown here is derived from an EMBL/GenBank/DDBJ whole genome shotgun (WGS) entry which is preliminary data.</text>
</comment>
<keyword evidence="5" id="KW-0804">Transcription</keyword>
<evidence type="ECO:0000256" key="4">
    <source>
        <dbReference type="ARBA" id="ARBA00023015"/>
    </source>
</evidence>
<feature type="region of interest" description="Disordered" evidence="7">
    <location>
        <begin position="145"/>
        <end position="170"/>
    </location>
</feature>
<evidence type="ECO:0000256" key="6">
    <source>
        <dbReference type="ARBA" id="ARBA00023242"/>
    </source>
</evidence>
<evidence type="ECO:0000259" key="8">
    <source>
        <dbReference type="Pfam" id="PF00249"/>
    </source>
</evidence>
<feature type="domain" description="Myb-like" evidence="8">
    <location>
        <begin position="61"/>
        <end position="112"/>
    </location>
</feature>
<dbReference type="AlphaFoldDB" id="A0ABD0UP89"/>
<dbReference type="PANTHER" id="PTHR31496">
    <property type="entry name" value="TRANSCRIPTION FACTOR KAN2-RELATED"/>
    <property type="match status" value="1"/>
</dbReference>